<gene>
    <name evidence="5" type="ORF">BC751_3018</name>
</gene>
<dbReference type="SUPFAM" id="SSF48452">
    <property type="entry name" value="TPR-like"/>
    <property type="match status" value="2"/>
</dbReference>
<dbReference type="InterPro" id="IPR019734">
    <property type="entry name" value="TPR_rpt"/>
</dbReference>
<evidence type="ECO:0000256" key="4">
    <source>
        <dbReference type="SAM" id="SignalP"/>
    </source>
</evidence>
<dbReference type="SMART" id="SM00028">
    <property type="entry name" value="TPR"/>
    <property type="match status" value="3"/>
</dbReference>
<dbReference type="PANTHER" id="PTHR44858">
    <property type="entry name" value="TETRATRICOPEPTIDE REPEAT PROTEIN 6"/>
    <property type="match status" value="1"/>
</dbReference>
<dbReference type="Pfam" id="PF13432">
    <property type="entry name" value="TPR_16"/>
    <property type="match status" value="1"/>
</dbReference>
<dbReference type="AlphaFoldDB" id="A0A4Q7PEY5"/>
<accession>A0A4Q7PEY5</accession>
<dbReference type="InterPro" id="IPR050498">
    <property type="entry name" value="Ycf3"/>
</dbReference>
<keyword evidence="2 3" id="KW-0802">TPR repeat</keyword>
<sequence length="219" mass="25364">MKFIKVLLLVLFCHQVLAQEFYEVEIEVRENSIVINNTAVDMIQKGNFASAARILEKVLEDDPSYHSAYLNYYRAGSQVEEKKEKVIQILRKGLKIFKEDDEMAYYLGNLLQKENRLKEAIEAYSEAIAYSKINGEDYPLVWAYYFNRGNCYLKNNQHSKAIPDYDYALQLSPDNPDILTNRGFCHYKTNNAQAACSDWSVAFQLGSANTQRYIQSFCQ</sequence>
<protein>
    <submittedName>
        <fullName evidence="5">Tetratricopeptide repeat protein</fullName>
    </submittedName>
</protein>
<feature type="repeat" description="TPR" evidence="3">
    <location>
        <begin position="101"/>
        <end position="134"/>
    </location>
</feature>
<dbReference type="PROSITE" id="PS50005">
    <property type="entry name" value="TPR"/>
    <property type="match status" value="2"/>
</dbReference>
<organism evidence="5 6">
    <name type="scientific">Cecembia calidifontis</name>
    <dbReference type="NCBI Taxonomy" id="1187080"/>
    <lineage>
        <taxon>Bacteria</taxon>
        <taxon>Pseudomonadati</taxon>
        <taxon>Bacteroidota</taxon>
        <taxon>Cytophagia</taxon>
        <taxon>Cytophagales</taxon>
        <taxon>Cyclobacteriaceae</taxon>
        <taxon>Cecembia</taxon>
    </lineage>
</organism>
<keyword evidence="1" id="KW-0677">Repeat</keyword>
<feature type="signal peptide" evidence="4">
    <location>
        <begin position="1"/>
        <end position="18"/>
    </location>
</feature>
<comment type="caution">
    <text evidence="5">The sequence shown here is derived from an EMBL/GenBank/DDBJ whole genome shotgun (WGS) entry which is preliminary data.</text>
</comment>
<name>A0A4Q7PEY5_9BACT</name>
<dbReference type="PANTHER" id="PTHR44858:SF1">
    <property type="entry name" value="UDP-N-ACETYLGLUCOSAMINE--PEPTIDE N-ACETYLGLUCOSAMINYLTRANSFERASE SPINDLY-RELATED"/>
    <property type="match status" value="1"/>
</dbReference>
<dbReference type="Proteomes" id="UP000292209">
    <property type="component" value="Unassembled WGS sequence"/>
</dbReference>
<dbReference type="OrthoDB" id="1524241at2"/>
<evidence type="ECO:0000313" key="5">
    <source>
        <dbReference type="EMBL" id="RZS97412.1"/>
    </source>
</evidence>
<evidence type="ECO:0000313" key="6">
    <source>
        <dbReference type="Proteomes" id="UP000292209"/>
    </source>
</evidence>
<dbReference type="Gene3D" id="1.25.40.10">
    <property type="entry name" value="Tetratricopeptide repeat domain"/>
    <property type="match status" value="2"/>
</dbReference>
<keyword evidence="4" id="KW-0732">Signal</keyword>
<reference evidence="5 6" key="1">
    <citation type="submission" date="2019-02" db="EMBL/GenBank/DDBJ databases">
        <title>Genomic Encyclopedia of Archaeal and Bacterial Type Strains, Phase II (KMG-II): from individual species to whole genera.</title>
        <authorList>
            <person name="Goeker M."/>
        </authorList>
    </citation>
    <scope>NUCLEOTIDE SEQUENCE [LARGE SCALE GENOMIC DNA]</scope>
    <source>
        <strain evidence="5 6">DSM 21411</strain>
    </source>
</reference>
<dbReference type="RefSeq" id="WP_130276303.1">
    <property type="nucleotide sequence ID" value="NZ_SGXG01000001.1"/>
</dbReference>
<evidence type="ECO:0000256" key="1">
    <source>
        <dbReference type="ARBA" id="ARBA00022737"/>
    </source>
</evidence>
<feature type="chain" id="PRO_5020771230" evidence="4">
    <location>
        <begin position="19"/>
        <end position="219"/>
    </location>
</feature>
<keyword evidence="6" id="KW-1185">Reference proteome</keyword>
<proteinExistence type="predicted"/>
<evidence type="ECO:0000256" key="3">
    <source>
        <dbReference type="PROSITE-ProRule" id="PRU00339"/>
    </source>
</evidence>
<dbReference type="EMBL" id="SGXG01000001">
    <property type="protein sequence ID" value="RZS97412.1"/>
    <property type="molecule type" value="Genomic_DNA"/>
</dbReference>
<evidence type="ECO:0000256" key="2">
    <source>
        <dbReference type="ARBA" id="ARBA00022803"/>
    </source>
</evidence>
<feature type="repeat" description="TPR" evidence="3">
    <location>
        <begin position="142"/>
        <end position="175"/>
    </location>
</feature>
<dbReference type="InterPro" id="IPR011990">
    <property type="entry name" value="TPR-like_helical_dom_sf"/>
</dbReference>